<accession>A0A1F7WG48</accession>
<evidence type="ECO:0000313" key="6">
    <source>
        <dbReference type="Proteomes" id="UP000178735"/>
    </source>
</evidence>
<proteinExistence type="inferred from homology"/>
<organism evidence="5 6">
    <name type="scientific">Candidatus Wallbacteria bacterium GWC2_49_35</name>
    <dbReference type="NCBI Taxonomy" id="1817813"/>
    <lineage>
        <taxon>Bacteria</taxon>
        <taxon>Candidatus Walliibacteriota</taxon>
    </lineage>
</organism>
<evidence type="ECO:0000313" key="5">
    <source>
        <dbReference type="EMBL" id="OGM01770.1"/>
    </source>
</evidence>
<gene>
    <name evidence="5" type="ORF">A2008_13415</name>
</gene>
<feature type="non-terminal residue" evidence="5">
    <location>
        <position position="239"/>
    </location>
</feature>
<dbReference type="GO" id="GO:0030170">
    <property type="term" value="F:pyridoxal phosphate binding"/>
    <property type="evidence" value="ECO:0007669"/>
    <property type="project" value="InterPro"/>
</dbReference>
<dbReference type="SUPFAM" id="SSF51419">
    <property type="entry name" value="PLP-binding barrel"/>
    <property type="match status" value="1"/>
</dbReference>
<comment type="caution">
    <text evidence="5">The sequence shown here is derived from an EMBL/GenBank/DDBJ whole genome shotgun (WGS) entry which is preliminary data.</text>
</comment>
<dbReference type="InterPro" id="IPR029066">
    <property type="entry name" value="PLP-binding_barrel"/>
</dbReference>
<name>A0A1F7WG48_9BACT</name>
<dbReference type="NCBIfam" id="TIGR00044">
    <property type="entry name" value="YggS family pyridoxal phosphate-dependent enzyme"/>
    <property type="match status" value="1"/>
</dbReference>
<comment type="similarity">
    <text evidence="3">Belongs to the pyridoxal phosphate-binding protein YggS/PROSC family.</text>
</comment>
<keyword evidence="1 2" id="KW-0663">Pyridoxal phosphate</keyword>
<evidence type="ECO:0000259" key="4">
    <source>
        <dbReference type="Pfam" id="PF01168"/>
    </source>
</evidence>
<evidence type="ECO:0000256" key="2">
    <source>
        <dbReference type="PIRSR" id="PIRSR004848-1"/>
    </source>
</evidence>
<dbReference type="Gene3D" id="3.20.20.10">
    <property type="entry name" value="Alanine racemase"/>
    <property type="match status" value="1"/>
</dbReference>
<evidence type="ECO:0000256" key="1">
    <source>
        <dbReference type="ARBA" id="ARBA00022898"/>
    </source>
</evidence>
<dbReference type="InterPro" id="IPR001608">
    <property type="entry name" value="Ala_racemase_N"/>
</dbReference>
<dbReference type="STRING" id="1817813.A2008_13415"/>
<sequence length="239" mass="26313">MSIADNLSYVNQKIGAALEKRRARFLTLGRECLSGSGVMIAAASKYVDAPAIIEAYDAGIRVFGENKVRDLKAKYEFISSARPEILSELKFHTIGHLQTNKVRDAVEYSAMIQSVDSVKLARKISEQCEKNSSRMDVLIEIKTSGEETKTGIEIDGARELAEEISSLGGLNLAGVMTMAIFSDDAAAVGECFMKAFDFFEELKKKYGGRCEYLSMGMSDDFELAVEYGANIIRPGRVLF</sequence>
<feature type="modified residue" description="N6-(pyridoxal phosphate)lysine" evidence="2">
    <location>
        <position position="45"/>
    </location>
</feature>
<reference evidence="5 6" key="1">
    <citation type="journal article" date="2016" name="Nat. Commun.">
        <title>Thousands of microbial genomes shed light on interconnected biogeochemical processes in an aquifer system.</title>
        <authorList>
            <person name="Anantharaman K."/>
            <person name="Brown C.T."/>
            <person name="Hug L.A."/>
            <person name="Sharon I."/>
            <person name="Castelle C.J."/>
            <person name="Probst A.J."/>
            <person name="Thomas B.C."/>
            <person name="Singh A."/>
            <person name="Wilkins M.J."/>
            <person name="Karaoz U."/>
            <person name="Brodie E.L."/>
            <person name="Williams K.H."/>
            <person name="Hubbard S.S."/>
            <person name="Banfield J.F."/>
        </authorList>
    </citation>
    <scope>NUCLEOTIDE SEQUENCE [LARGE SCALE GENOMIC DNA]</scope>
</reference>
<dbReference type="PANTHER" id="PTHR10146">
    <property type="entry name" value="PROLINE SYNTHETASE CO-TRANSCRIBED BACTERIAL HOMOLOG PROTEIN"/>
    <property type="match status" value="1"/>
</dbReference>
<dbReference type="CDD" id="cd00635">
    <property type="entry name" value="PLPDE_III_YBL036c_like"/>
    <property type="match status" value="1"/>
</dbReference>
<dbReference type="EMBL" id="MGFH01000225">
    <property type="protein sequence ID" value="OGM01770.1"/>
    <property type="molecule type" value="Genomic_DNA"/>
</dbReference>
<dbReference type="PANTHER" id="PTHR10146:SF14">
    <property type="entry name" value="PYRIDOXAL PHOSPHATE HOMEOSTASIS PROTEIN"/>
    <property type="match status" value="1"/>
</dbReference>
<dbReference type="PIRSF" id="PIRSF004848">
    <property type="entry name" value="YBL036c_PLPDEIII"/>
    <property type="match status" value="1"/>
</dbReference>
<dbReference type="AlphaFoldDB" id="A0A1F7WG48"/>
<feature type="domain" description="Alanine racemase N-terminal" evidence="4">
    <location>
        <begin position="49"/>
        <end position="239"/>
    </location>
</feature>
<dbReference type="Proteomes" id="UP000178735">
    <property type="component" value="Unassembled WGS sequence"/>
</dbReference>
<comment type="cofactor">
    <cofactor evidence="2">
        <name>pyridoxal 5'-phosphate</name>
        <dbReference type="ChEBI" id="CHEBI:597326"/>
    </cofactor>
</comment>
<dbReference type="InterPro" id="IPR011078">
    <property type="entry name" value="PyrdxlP_homeostasis"/>
</dbReference>
<dbReference type="Pfam" id="PF01168">
    <property type="entry name" value="Ala_racemase_N"/>
    <property type="match status" value="1"/>
</dbReference>
<protein>
    <submittedName>
        <fullName evidence="5">YggS family pyridoxal phosphate enzyme</fullName>
    </submittedName>
</protein>
<dbReference type="HAMAP" id="MF_02087">
    <property type="entry name" value="PLP_homeostasis"/>
    <property type="match status" value="1"/>
</dbReference>
<evidence type="ECO:0000256" key="3">
    <source>
        <dbReference type="RuleBase" id="RU004514"/>
    </source>
</evidence>